<feature type="region of interest" description="Disordered" evidence="1">
    <location>
        <begin position="1"/>
        <end position="64"/>
    </location>
</feature>
<name>A0A0D9X7Q9_9ORYZ</name>
<reference evidence="2" key="3">
    <citation type="submission" date="2015-04" db="UniProtKB">
        <authorList>
            <consortium name="EnsemblPlants"/>
        </authorList>
    </citation>
    <scope>IDENTIFICATION</scope>
</reference>
<reference evidence="2 3" key="1">
    <citation type="submission" date="2012-08" db="EMBL/GenBank/DDBJ databases">
        <title>Oryza genome evolution.</title>
        <authorList>
            <person name="Wing R.A."/>
        </authorList>
    </citation>
    <scope>NUCLEOTIDE SEQUENCE</scope>
</reference>
<feature type="compositionally biased region" description="Basic and acidic residues" evidence="1">
    <location>
        <begin position="46"/>
        <end position="64"/>
    </location>
</feature>
<dbReference type="HOGENOM" id="CLU_2870873_0_0_1"/>
<dbReference type="Proteomes" id="UP000032180">
    <property type="component" value="Chromosome 8"/>
</dbReference>
<sequence>MADNKEDSGLAWTRYPFPASPTSSPSPPLSPVPAPTRPSTTTPRPDPSHVRVELNHCEQVSRLH</sequence>
<protein>
    <submittedName>
        <fullName evidence="2">Uncharacterized protein</fullName>
    </submittedName>
</protein>
<keyword evidence="3" id="KW-1185">Reference proteome</keyword>
<evidence type="ECO:0000313" key="2">
    <source>
        <dbReference type="EnsemblPlants" id="LPERR08G11770.1"/>
    </source>
</evidence>
<organism evidence="2 3">
    <name type="scientific">Leersia perrieri</name>
    <dbReference type="NCBI Taxonomy" id="77586"/>
    <lineage>
        <taxon>Eukaryota</taxon>
        <taxon>Viridiplantae</taxon>
        <taxon>Streptophyta</taxon>
        <taxon>Embryophyta</taxon>
        <taxon>Tracheophyta</taxon>
        <taxon>Spermatophyta</taxon>
        <taxon>Magnoliopsida</taxon>
        <taxon>Liliopsida</taxon>
        <taxon>Poales</taxon>
        <taxon>Poaceae</taxon>
        <taxon>BOP clade</taxon>
        <taxon>Oryzoideae</taxon>
        <taxon>Oryzeae</taxon>
        <taxon>Oryzinae</taxon>
        <taxon>Leersia</taxon>
    </lineage>
</organism>
<dbReference type="EnsemblPlants" id="LPERR08G11770.1">
    <property type="protein sequence ID" value="LPERR08G11770.1"/>
    <property type="gene ID" value="LPERR08G11770"/>
</dbReference>
<feature type="compositionally biased region" description="Pro residues" evidence="1">
    <location>
        <begin position="24"/>
        <end position="36"/>
    </location>
</feature>
<dbReference type="Gramene" id="LPERR08G11770.1">
    <property type="protein sequence ID" value="LPERR08G11770.1"/>
    <property type="gene ID" value="LPERR08G11770"/>
</dbReference>
<proteinExistence type="predicted"/>
<dbReference type="AlphaFoldDB" id="A0A0D9X7Q9"/>
<reference evidence="3" key="2">
    <citation type="submission" date="2013-12" db="EMBL/GenBank/DDBJ databases">
        <authorList>
            <person name="Yu Y."/>
            <person name="Lee S."/>
            <person name="de Baynast K."/>
            <person name="Wissotski M."/>
            <person name="Liu L."/>
            <person name="Talag J."/>
            <person name="Goicoechea J."/>
            <person name="Angelova A."/>
            <person name="Jetty R."/>
            <person name="Kudrna D."/>
            <person name="Golser W."/>
            <person name="Rivera L."/>
            <person name="Zhang J."/>
            <person name="Wing R."/>
        </authorList>
    </citation>
    <scope>NUCLEOTIDE SEQUENCE</scope>
</reference>
<accession>A0A0D9X7Q9</accession>
<evidence type="ECO:0000313" key="3">
    <source>
        <dbReference type="Proteomes" id="UP000032180"/>
    </source>
</evidence>
<evidence type="ECO:0000256" key="1">
    <source>
        <dbReference type="SAM" id="MobiDB-lite"/>
    </source>
</evidence>